<organism evidence="2 3">
    <name type="scientific">Salirhabdus euzebyi</name>
    <dbReference type="NCBI Taxonomy" id="394506"/>
    <lineage>
        <taxon>Bacteria</taxon>
        <taxon>Bacillati</taxon>
        <taxon>Bacillota</taxon>
        <taxon>Bacilli</taxon>
        <taxon>Bacillales</taxon>
        <taxon>Bacillaceae</taxon>
        <taxon>Salirhabdus</taxon>
    </lineage>
</organism>
<name>A0A841Q7C9_9BACI</name>
<dbReference type="EMBL" id="JACHGH010000008">
    <property type="protein sequence ID" value="MBB6454227.1"/>
    <property type="molecule type" value="Genomic_DNA"/>
</dbReference>
<dbReference type="NCBIfam" id="TIGR02830">
    <property type="entry name" value="spore_III_AG"/>
    <property type="match status" value="1"/>
</dbReference>
<feature type="transmembrane region" description="Helical" evidence="1">
    <location>
        <begin position="21"/>
        <end position="41"/>
    </location>
</feature>
<keyword evidence="3" id="KW-1185">Reference proteome</keyword>
<keyword evidence="1" id="KW-0472">Membrane</keyword>
<evidence type="ECO:0000256" key="1">
    <source>
        <dbReference type="SAM" id="Phobius"/>
    </source>
</evidence>
<keyword evidence="1" id="KW-0812">Transmembrane</keyword>
<accession>A0A841Q7C9</accession>
<evidence type="ECO:0000313" key="2">
    <source>
        <dbReference type="EMBL" id="MBB6454227.1"/>
    </source>
</evidence>
<reference evidence="2 3" key="1">
    <citation type="submission" date="2020-08" db="EMBL/GenBank/DDBJ databases">
        <title>Genomic Encyclopedia of Type Strains, Phase IV (KMG-IV): sequencing the most valuable type-strain genomes for metagenomic binning, comparative biology and taxonomic classification.</title>
        <authorList>
            <person name="Goeker M."/>
        </authorList>
    </citation>
    <scope>NUCLEOTIDE SEQUENCE [LARGE SCALE GENOMIC DNA]</scope>
    <source>
        <strain evidence="2 3">DSM 19612</strain>
    </source>
</reference>
<dbReference type="AlphaFoldDB" id="A0A841Q7C9"/>
<gene>
    <name evidence="2" type="ORF">HNQ94_002702</name>
</gene>
<evidence type="ECO:0000313" key="3">
    <source>
        <dbReference type="Proteomes" id="UP000581688"/>
    </source>
</evidence>
<keyword evidence="1" id="KW-1133">Transmembrane helix</keyword>
<sequence>MKNIWSLFKIKRDENGKPTKFSYIIILGLIGLLLVLLSSMFQEEDSANPYLNEGNNSMEQKQNEPLLTEDDKTAIISEMESKFERELKAILESLDGVSNVDIMINLDATNLKIYATNTVESQQTTQETDTNGGERTIEELTKDEQSVIIRRNNEESPLLIQVKKPDVRGVMVVASGLQNIEVKKMVVEAVSTVLDVPTHRVTANPKS</sequence>
<proteinExistence type="predicted"/>
<protein>
    <submittedName>
        <fullName evidence="2">Stage III sporulation protein AG</fullName>
    </submittedName>
</protein>
<dbReference type="RefSeq" id="WP_174494706.1">
    <property type="nucleotide sequence ID" value="NZ_CADDWK010000001.1"/>
</dbReference>
<dbReference type="Proteomes" id="UP000581688">
    <property type="component" value="Unassembled WGS sequence"/>
</dbReference>
<comment type="caution">
    <text evidence="2">The sequence shown here is derived from an EMBL/GenBank/DDBJ whole genome shotgun (WGS) entry which is preliminary data.</text>
</comment>
<dbReference type="InterPro" id="IPR014195">
    <property type="entry name" value="Spore_III_AG"/>
</dbReference>